<dbReference type="Gene3D" id="1.10.1740.10">
    <property type="match status" value="1"/>
</dbReference>
<comment type="subunit">
    <text evidence="2">Interacts transiently with the RNA polymerase catalytic core formed by RpoA, RpoB, RpoC and RpoZ (2 alpha, 1 beta, 1 beta' and 1 omega subunit) to form the RNA polymerase holoenzyme that can initiate transcription.</text>
</comment>
<organism evidence="11 12">
    <name type="scientific">Rugosimonospora africana</name>
    <dbReference type="NCBI Taxonomy" id="556532"/>
    <lineage>
        <taxon>Bacteria</taxon>
        <taxon>Bacillati</taxon>
        <taxon>Actinomycetota</taxon>
        <taxon>Actinomycetes</taxon>
        <taxon>Micromonosporales</taxon>
        <taxon>Micromonosporaceae</taxon>
        <taxon>Rugosimonospora</taxon>
    </lineage>
</organism>
<dbReference type="InterPro" id="IPR013325">
    <property type="entry name" value="RNA_pol_sigma_r2"/>
</dbReference>
<dbReference type="AlphaFoldDB" id="A0A8J3VQR5"/>
<evidence type="ECO:0000259" key="10">
    <source>
        <dbReference type="Pfam" id="PF08281"/>
    </source>
</evidence>
<evidence type="ECO:0000256" key="1">
    <source>
        <dbReference type="ARBA" id="ARBA00010641"/>
    </source>
</evidence>
<dbReference type="InterPro" id="IPR013324">
    <property type="entry name" value="RNA_pol_sigma_r3/r4-like"/>
</dbReference>
<keyword evidence="6 7" id="KW-0804">Transcription</keyword>
<dbReference type="Proteomes" id="UP000642748">
    <property type="component" value="Unassembled WGS sequence"/>
</dbReference>
<keyword evidence="4 7" id="KW-0731">Sigma factor</keyword>
<evidence type="ECO:0000313" key="11">
    <source>
        <dbReference type="EMBL" id="GIH14771.1"/>
    </source>
</evidence>
<dbReference type="SUPFAM" id="SSF88946">
    <property type="entry name" value="Sigma2 domain of RNA polymerase sigma factors"/>
    <property type="match status" value="1"/>
</dbReference>
<feature type="domain" description="RNA polymerase sigma factor 70 region 4 type 2" evidence="10">
    <location>
        <begin position="200"/>
        <end position="251"/>
    </location>
</feature>
<evidence type="ECO:0000256" key="7">
    <source>
        <dbReference type="RuleBase" id="RU000716"/>
    </source>
</evidence>
<evidence type="ECO:0000256" key="4">
    <source>
        <dbReference type="ARBA" id="ARBA00023082"/>
    </source>
</evidence>
<dbReference type="Gene3D" id="3.10.450.50">
    <property type="match status" value="1"/>
</dbReference>
<evidence type="ECO:0000256" key="8">
    <source>
        <dbReference type="SAM" id="MobiDB-lite"/>
    </source>
</evidence>
<evidence type="ECO:0000256" key="5">
    <source>
        <dbReference type="ARBA" id="ARBA00023125"/>
    </source>
</evidence>
<dbReference type="NCBIfam" id="TIGR02960">
    <property type="entry name" value="SigX5"/>
    <property type="match status" value="1"/>
</dbReference>
<dbReference type="PROSITE" id="PS01063">
    <property type="entry name" value="SIGMA70_ECF"/>
    <property type="match status" value="1"/>
</dbReference>
<dbReference type="PANTHER" id="PTHR43133">
    <property type="entry name" value="RNA POLYMERASE ECF-TYPE SIGMA FACTO"/>
    <property type="match status" value="1"/>
</dbReference>
<dbReference type="Gene3D" id="1.10.10.10">
    <property type="entry name" value="Winged helix-like DNA-binding domain superfamily/Winged helix DNA-binding domain"/>
    <property type="match status" value="1"/>
</dbReference>
<dbReference type="SUPFAM" id="SSF54427">
    <property type="entry name" value="NTF2-like"/>
    <property type="match status" value="1"/>
</dbReference>
<dbReference type="Pfam" id="PF04542">
    <property type="entry name" value="Sigma70_r2"/>
    <property type="match status" value="1"/>
</dbReference>
<dbReference type="SUPFAM" id="SSF88659">
    <property type="entry name" value="Sigma3 and sigma4 domains of RNA polymerase sigma factors"/>
    <property type="match status" value="1"/>
</dbReference>
<dbReference type="GO" id="GO:0006352">
    <property type="term" value="P:DNA-templated transcription initiation"/>
    <property type="evidence" value="ECO:0007669"/>
    <property type="project" value="InterPro"/>
</dbReference>
<dbReference type="InterPro" id="IPR039425">
    <property type="entry name" value="RNA_pol_sigma-70-like"/>
</dbReference>
<keyword evidence="12" id="KW-1185">Reference proteome</keyword>
<dbReference type="CDD" id="cd06171">
    <property type="entry name" value="Sigma70_r4"/>
    <property type="match status" value="1"/>
</dbReference>
<reference evidence="11" key="1">
    <citation type="submission" date="2021-01" db="EMBL/GenBank/DDBJ databases">
        <title>Whole genome shotgun sequence of Rugosimonospora africana NBRC 104875.</title>
        <authorList>
            <person name="Komaki H."/>
            <person name="Tamura T."/>
        </authorList>
    </citation>
    <scope>NUCLEOTIDE SEQUENCE</scope>
    <source>
        <strain evidence="11">NBRC 104875</strain>
    </source>
</reference>
<evidence type="ECO:0000256" key="3">
    <source>
        <dbReference type="ARBA" id="ARBA00023015"/>
    </source>
</evidence>
<comment type="similarity">
    <text evidence="1 7">Belongs to the sigma-70 factor family. ECF subfamily.</text>
</comment>
<dbReference type="InterPro" id="IPR013249">
    <property type="entry name" value="RNA_pol_sigma70_r4_t2"/>
</dbReference>
<protein>
    <recommendedName>
        <fullName evidence="7">RNA polymerase sigma factor</fullName>
    </recommendedName>
</protein>
<feature type="compositionally biased region" description="Acidic residues" evidence="8">
    <location>
        <begin position="1"/>
        <end position="11"/>
    </location>
</feature>
<dbReference type="InterPro" id="IPR014305">
    <property type="entry name" value="RNA_pol_sigma-G_actinobac"/>
</dbReference>
<dbReference type="InterPro" id="IPR032710">
    <property type="entry name" value="NTF2-like_dom_sf"/>
</dbReference>
<dbReference type="GO" id="GO:0006950">
    <property type="term" value="P:response to stress"/>
    <property type="evidence" value="ECO:0007669"/>
    <property type="project" value="UniProtKB-ARBA"/>
</dbReference>
<comment type="caution">
    <text evidence="11">The sequence shown here is derived from an EMBL/GenBank/DDBJ whole genome shotgun (WGS) entry which is preliminary data.</text>
</comment>
<feature type="domain" description="RNA polymerase sigma-70 region 2" evidence="9">
    <location>
        <begin position="88"/>
        <end position="156"/>
    </location>
</feature>
<dbReference type="InterPro" id="IPR036388">
    <property type="entry name" value="WH-like_DNA-bd_sf"/>
</dbReference>
<dbReference type="EMBL" id="BONZ01000027">
    <property type="protein sequence ID" value="GIH14771.1"/>
    <property type="molecule type" value="Genomic_DNA"/>
</dbReference>
<dbReference type="NCBIfam" id="NF006089">
    <property type="entry name" value="PRK08241.1"/>
    <property type="match status" value="1"/>
</dbReference>
<accession>A0A8J3VQR5</accession>
<sequence length="394" mass="42727">MNPDSDADSDVEAPARRGGPPGPGILWFMDGGGRPAPGGREGGMPDIDESAAVAAFVAGDEPAAVAAGDELAAVAAATAGDESAFATLVRRHERELHVHCYRMLGSFEEAEDVVQETFLRAWDKRGTFEGGSGFRAWLYRIATNACLDALRRRSRRPVTSSSPSEVPWLQPYPDRLLNEIAPREEEPDAVAVDRETIELAFLAAVQLLPPRQRAVLILRDVLGWSAGESAEALDLTVASANSALQRARATMREQLPRRRLDWSTSEPSAEERDLLLRFIDAHERADIAASIALMREDIRVTMPPHPFLYDGIEAVSGLVANAFGPAVEGEWRLVPTSANRQPTAASYLLAPGDSCYRAFKLDVLRVEGDKVAEITTFDATLFPSFGLPATLPLS</sequence>
<evidence type="ECO:0000256" key="6">
    <source>
        <dbReference type="ARBA" id="ARBA00023163"/>
    </source>
</evidence>
<evidence type="ECO:0000259" key="9">
    <source>
        <dbReference type="Pfam" id="PF04542"/>
    </source>
</evidence>
<dbReference type="GO" id="GO:0003677">
    <property type="term" value="F:DNA binding"/>
    <property type="evidence" value="ECO:0007669"/>
    <property type="project" value="UniProtKB-KW"/>
</dbReference>
<evidence type="ECO:0000313" key="12">
    <source>
        <dbReference type="Proteomes" id="UP000642748"/>
    </source>
</evidence>
<keyword evidence="3 7" id="KW-0805">Transcription regulation</keyword>
<name>A0A8J3VQR5_9ACTN</name>
<keyword evidence="5 7" id="KW-0238">DNA-binding</keyword>
<dbReference type="NCBIfam" id="TIGR02937">
    <property type="entry name" value="sigma70-ECF"/>
    <property type="match status" value="1"/>
</dbReference>
<dbReference type="GO" id="GO:0016987">
    <property type="term" value="F:sigma factor activity"/>
    <property type="evidence" value="ECO:0007669"/>
    <property type="project" value="UniProtKB-KW"/>
</dbReference>
<dbReference type="InterPro" id="IPR000838">
    <property type="entry name" value="RNA_pol_sigma70_ECF_CS"/>
</dbReference>
<dbReference type="InterPro" id="IPR007627">
    <property type="entry name" value="RNA_pol_sigma70_r2"/>
</dbReference>
<dbReference type="Pfam" id="PF08281">
    <property type="entry name" value="Sigma70_r4_2"/>
    <property type="match status" value="1"/>
</dbReference>
<dbReference type="PANTHER" id="PTHR43133:SF65">
    <property type="entry name" value="ECF RNA POLYMERASE SIGMA FACTOR SIGG"/>
    <property type="match status" value="1"/>
</dbReference>
<evidence type="ECO:0000256" key="2">
    <source>
        <dbReference type="ARBA" id="ARBA00011344"/>
    </source>
</evidence>
<feature type="region of interest" description="Disordered" evidence="8">
    <location>
        <begin position="1"/>
        <end position="25"/>
    </location>
</feature>
<proteinExistence type="inferred from homology"/>
<dbReference type="InterPro" id="IPR014284">
    <property type="entry name" value="RNA_pol_sigma-70_dom"/>
</dbReference>
<gene>
    <name evidence="11" type="primary">rpoE_18</name>
    <name evidence="11" type="ORF">Raf01_29430</name>
</gene>